<gene>
    <name evidence="2" type="ORF">J0X19_11045</name>
</gene>
<dbReference type="PANTHER" id="PTHR43736:SF1">
    <property type="entry name" value="DIHYDRONEOPTERIN TRIPHOSPHATE DIPHOSPHATASE"/>
    <property type="match status" value="1"/>
</dbReference>
<protein>
    <submittedName>
        <fullName evidence="2">NUDIX hydrolase</fullName>
    </submittedName>
</protein>
<dbReference type="PROSITE" id="PS51462">
    <property type="entry name" value="NUDIX"/>
    <property type="match status" value="1"/>
</dbReference>
<keyword evidence="3" id="KW-1185">Reference proteome</keyword>
<comment type="caution">
    <text evidence="2">The sequence shown here is derived from an EMBL/GenBank/DDBJ whole genome shotgun (WGS) entry which is preliminary data.</text>
</comment>
<reference evidence="2" key="1">
    <citation type="submission" date="2021-03" db="EMBL/GenBank/DDBJ databases">
        <authorList>
            <person name="Kim M.K."/>
        </authorList>
    </citation>
    <scope>NUCLEOTIDE SEQUENCE</scope>
    <source>
        <strain evidence="2">BT186</strain>
    </source>
</reference>
<proteinExistence type="predicted"/>
<dbReference type="EMBL" id="JAFLQZ010000006">
    <property type="protein sequence ID" value="MBO0358482.1"/>
    <property type="molecule type" value="Genomic_DNA"/>
</dbReference>
<organism evidence="2 3">
    <name type="scientific">Hymenobacter telluris</name>
    <dbReference type="NCBI Taxonomy" id="2816474"/>
    <lineage>
        <taxon>Bacteria</taxon>
        <taxon>Pseudomonadati</taxon>
        <taxon>Bacteroidota</taxon>
        <taxon>Cytophagia</taxon>
        <taxon>Cytophagales</taxon>
        <taxon>Hymenobacteraceae</taxon>
        <taxon>Hymenobacter</taxon>
    </lineage>
</organism>
<dbReference type="InterPro" id="IPR015797">
    <property type="entry name" value="NUDIX_hydrolase-like_dom_sf"/>
</dbReference>
<name>A0A939JDL5_9BACT</name>
<evidence type="ECO:0000313" key="3">
    <source>
        <dbReference type="Proteomes" id="UP000664144"/>
    </source>
</evidence>
<dbReference type="Pfam" id="PF12535">
    <property type="entry name" value="Nudix_N"/>
    <property type="match status" value="1"/>
</dbReference>
<evidence type="ECO:0000313" key="2">
    <source>
        <dbReference type="EMBL" id="MBO0358482.1"/>
    </source>
</evidence>
<dbReference type="Pfam" id="PF00293">
    <property type="entry name" value="NUDIX"/>
    <property type="match status" value="1"/>
</dbReference>
<feature type="domain" description="Nudix hydrolase" evidence="1">
    <location>
        <begin position="68"/>
        <end position="197"/>
    </location>
</feature>
<dbReference type="RefSeq" id="WP_206984419.1">
    <property type="nucleotide sequence ID" value="NZ_JAFLQZ010000006.1"/>
</dbReference>
<dbReference type="SUPFAM" id="SSF55811">
    <property type="entry name" value="Nudix"/>
    <property type="match status" value="1"/>
</dbReference>
<keyword evidence="2" id="KW-0378">Hydrolase</keyword>
<accession>A0A939JDL5</accession>
<dbReference type="InterPro" id="IPR000086">
    <property type="entry name" value="NUDIX_hydrolase_dom"/>
</dbReference>
<evidence type="ECO:0000259" key="1">
    <source>
        <dbReference type="PROSITE" id="PS51462"/>
    </source>
</evidence>
<dbReference type="Gene3D" id="6.10.250.1120">
    <property type="match status" value="1"/>
</dbReference>
<dbReference type="AlphaFoldDB" id="A0A939JDL5"/>
<dbReference type="GO" id="GO:0016787">
    <property type="term" value="F:hydrolase activity"/>
    <property type="evidence" value="ECO:0007669"/>
    <property type="project" value="UniProtKB-KW"/>
</dbReference>
<dbReference type="Proteomes" id="UP000664144">
    <property type="component" value="Unassembled WGS sequence"/>
</dbReference>
<sequence length="212" mass="23837">MTASTLLLHAQRLQALAQAGLAYPSTAYDVERYEEIRAISVQLLHHLVPDEPLEKLTQLFASETGYQTPKVDIRAVLFRGKEEILLVQEKIDGNRWALPGGWADVGYTPFEVAVKETHEETGFVVRAVRLLALLDKKNHPHPPQPWYIYKAFVLCEIEGGSLLENTPETAGGRWFREEEIAGLSLSVDRNTASQLHTMFEFARNPALPTLCD</sequence>
<dbReference type="Gene3D" id="3.90.79.10">
    <property type="entry name" value="Nucleoside Triphosphate Pyrophosphohydrolase"/>
    <property type="match status" value="1"/>
</dbReference>
<dbReference type="InterPro" id="IPR059176">
    <property type="entry name" value="UDP-X_N"/>
</dbReference>
<dbReference type="PANTHER" id="PTHR43736">
    <property type="entry name" value="ADP-RIBOSE PYROPHOSPHATASE"/>
    <property type="match status" value="1"/>
</dbReference>